<accession>A0A0P6YBJ8</accession>
<dbReference type="OrthoDB" id="9797829at2"/>
<evidence type="ECO:0008006" key="3">
    <source>
        <dbReference type="Google" id="ProtNLM"/>
    </source>
</evidence>
<dbReference type="STRING" id="869279.SE15_10410"/>
<dbReference type="Proteomes" id="UP000050544">
    <property type="component" value="Unassembled WGS sequence"/>
</dbReference>
<dbReference type="RefSeq" id="WP_054522042.1">
    <property type="nucleotide sequence ID" value="NZ_LGKO01000005.1"/>
</dbReference>
<dbReference type="EMBL" id="LGKO01000005">
    <property type="protein sequence ID" value="KPL82534.1"/>
    <property type="molecule type" value="Genomic_DNA"/>
</dbReference>
<name>A0A0P6YBJ8_9CHLR</name>
<dbReference type="AlphaFoldDB" id="A0A0P6YBJ8"/>
<gene>
    <name evidence="1" type="ORF">SE15_10410</name>
</gene>
<dbReference type="PATRIC" id="fig|869279.4.peg.1699"/>
<comment type="caution">
    <text evidence="1">The sequence shown here is derived from an EMBL/GenBank/DDBJ whole genome shotgun (WGS) entry which is preliminary data.</text>
</comment>
<dbReference type="SUPFAM" id="SSF53756">
    <property type="entry name" value="UDP-Glycosyltransferase/glycogen phosphorylase"/>
    <property type="match status" value="1"/>
</dbReference>
<sequence>MLKTPKVAIISGVQGDTRRYRAFHLREQLLLCGVECEYSHITFPGVGDFADWADVLILQRVTWNRLVEALLQRAKRHGALVFADVDDLVFSPEAYRWINSPDFVDPIRLGLYRENLNLNRETLIHCDGIIASTDFLAFHASQLSKPTWVHRNGFSLEMWMHSLDALKTMGSELNERIVLGYASGTPTHNRDFEIIKPVLQRLLDEYPYLHLHLVGHIHPGEDWGQATTRVHRLPFVPWRSLPKVLAQFSINLAPLRLDNPFSQSKSEIKYVEAALVKVPTVASPTAAYRYAIQHGKNGFLAADSWDWEEILRRLVEDANLRRAVGECAYQDVSFRYAPWKRAAEISALFNNAFEQLGGAFYIPERDHHPIDDPRVFQHIWLSEAVECRPNLIERGWYTLRARGVNVLLREIWIFIRRMLAPIFPFRQSKSLR</sequence>
<protein>
    <recommendedName>
        <fullName evidence="3">Glycosyl transferase family 1 domain-containing protein</fullName>
    </recommendedName>
</protein>
<evidence type="ECO:0000313" key="2">
    <source>
        <dbReference type="Proteomes" id="UP000050544"/>
    </source>
</evidence>
<dbReference type="Pfam" id="PF13692">
    <property type="entry name" value="Glyco_trans_1_4"/>
    <property type="match status" value="1"/>
</dbReference>
<reference evidence="1 2" key="1">
    <citation type="submission" date="2015-07" db="EMBL/GenBank/DDBJ databases">
        <title>Whole genome sequence of Thermanaerothrix daxensis DSM 23592.</title>
        <authorList>
            <person name="Hemp J."/>
            <person name="Ward L.M."/>
            <person name="Pace L.A."/>
            <person name="Fischer W.W."/>
        </authorList>
    </citation>
    <scope>NUCLEOTIDE SEQUENCE [LARGE SCALE GENOMIC DNA]</scope>
    <source>
        <strain evidence="1 2">GNS-1</strain>
    </source>
</reference>
<organism evidence="1 2">
    <name type="scientific">Thermanaerothrix daxensis</name>
    <dbReference type="NCBI Taxonomy" id="869279"/>
    <lineage>
        <taxon>Bacteria</taxon>
        <taxon>Bacillati</taxon>
        <taxon>Chloroflexota</taxon>
        <taxon>Anaerolineae</taxon>
        <taxon>Anaerolineales</taxon>
        <taxon>Anaerolineaceae</taxon>
        <taxon>Thermanaerothrix</taxon>
    </lineage>
</organism>
<keyword evidence="2" id="KW-1185">Reference proteome</keyword>
<evidence type="ECO:0000313" key="1">
    <source>
        <dbReference type="EMBL" id="KPL82534.1"/>
    </source>
</evidence>
<proteinExistence type="predicted"/>
<dbReference type="Gene3D" id="3.40.50.2000">
    <property type="entry name" value="Glycogen Phosphorylase B"/>
    <property type="match status" value="1"/>
</dbReference>